<proteinExistence type="predicted"/>
<reference evidence="1 2" key="1">
    <citation type="submission" date="2018-09" db="EMBL/GenBank/DDBJ databases">
        <authorList>
            <person name="Tagini F."/>
        </authorList>
    </citation>
    <scope>NUCLEOTIDE SEQUENCE [LARGE SCALE GENOMIC DNA]</scope>
    <source>
        <strain evidence="1 2">MK13</strain>
    </source>
</reference>
<accession>A0A498PP60</accession>
<dbReference type="Proteomes" id="UP000267289">
    <property type="component" value="Unassembled WGS sequence"/>
</dbReference>
<protein>
    <submittedName>
        <fullName evidence="1">Uncharacterized protein</fullName>
    </submittedName>
</protein>
<sequence length="53" mass="5704">MDNHYDVIIVGGCVAGRLLRHRPNSPRVNLYVSANNSSHDLHVGCVEAAHPAA</sequence>
<dbReference type="EMBL" id="UPHQ01000007">
    <property type="protein sequence ID" value="VBA33237.1"/>
    <property type="molecule type" value="Genomic_DNA"/>
</dbReference>
<evidence type="ECO:0000313" key="2">
    <source>
        <dbReference type="Proteomes" id="UP000267289"/>
    </source>
</evidence>
<name>A0A498PP60_9MYCO</name>
<evidence type="ECO:0000313" key="1">
    <source>
        <dbReference type="EMBL" id="VBA33237.1"/>
    </source>
</evidence>
<dbReference type="AlphaFoldDB" id="A0A498PP60"/>
<organism evidence="1 2">
    <name type="scientific">Mycobacterium innocens</name>
    <dbReference type="NCBI Taxonomy" id="2341083"/>
    <lineage>
        <taxon>Bacteria</taxon>
        <taxon>Bacillati</taxon>
        <taxon>Actinomycetota</taxon>
        <taxon>Actinomycetes</taxon>
        <taxon>Mycobacteriales</taxon>
        <taxon>Mycobacteriaceae</taxon>
        <taxon>Mycobacterium</taxon>
    </lineage>
</organism>
<gene>
    <name evidence="1" type="ORF">LAUMK13_00243</name>
</gene>
<keyword evidence="2" id="KW-1185">Reference proteome</keyword>